<accession>A0AA40S0J0</accession>
<protein>
    <submittedName>
        <fullName evidence="1">D-arabinose 1-dehydrogenase-like Zn-dependent alcohol dehydrogenase</fullName>
    </submittedName>
</protein>
<dbReference type="AlphaFoldDB" id="A0AA40S0J0"/>
<organism evidence="1 2">
    <name type="scientific">Methylorubrum thiocyanatum</name>
    <dbReference type="NCBI Taxonomy" id="47958"/>
    <lineage>
        <taxon>Bacteria</taxon>
        <taxon>Pseudomonadati</taxon>
        <taxon>Pseudomonadota</taxon>
        <taxon>Alphaproteobacteria</taxon>
        <taxon>Hyphomicrobiales</taxon>
        <taxon>Methylobacteriaceae</taxon>
        <taxon>Methylorubrum</taxon>
    </lineage>
</organism>
<dbReference type="Proteomes" id="UP000543554">
    <property type="component" value="Unassembled WGS sequence"/>
</dbReference>
<comment type="caution">
    <text evidence="1">The sequence shown here is derived from an EMBL/GenBank/DDBJ whole genome shotgun (WGS) entry which is preliminary data.</text>
</comment>
<keyword evidence="2" id="KW-1185">Reference proteome</keyword>
<proteinExistence type="predicted"/>
<name>A0AA40S0J0_9HYPH</name>
<evidence type="ECO:0000313" key="2">
    <source>
        <dbReference type="Proteomes" id="UP000543554"/>
    </source>
</evidence>
<dbReference type="Gene3D" id="3.90.180.10">
    <property type="entry name" value="Medium-chain alcohol dehydrogenases, catalytic domain"/>
    <property type="match status" value="1"/>
</dbReference>
<dbReference type="EMBL" id="JACJIB010000002">
    <property type="protein sequence ID" value="MBA8912383.1"/>
    <property type="molecule type" value="Genomic_DNA"/>
</dbReference>
<sequence>MIPTVSSPRLSRRAMLATLLGVTADIEMTSIEQCETAYSRMLKSDVKDRFVIDMASLPRAA</sequence>
<reference evidence="1 2" key="1">
    <citation type="submission" date="2020-08" db="EMBL/GenBank/DDBJ databases">
        <title>Genomic Encyclopedia of Type Strains, Phase IV (KMG-IV): sequencing the most valuable type-strain genomes for metagenomic binning, comparative biology and taxonomic classification.</title>
        <authorList>
            <person name="Goeker M."/>
        </authorList>
    </citation>
    <scope>NUCLEOTIDE SEQUENCE [LARGE SCALE GENOMIC DNA]</scope>
    <source>
        <strain evidence="1 2">DSM 11490</strain>
    </source>
</reference>
<evidence type="ECO:0000313" key="1">
    <source>
        <dbReference type="EMBL" id="MBA8912383.1"/>
    </source>
</evidence>
<gene>
    <name evidence="1" type="ORF">HNR51_001451</name>
</gene>